<reference evidence="2" key="3">
    <citation type="submission" date="2022-06" db="UniProtKB">
        <authorList>
            <consortium name="EnsemblPlants"/>
        </authorList>
    </citation>
    <scope>IDENTIFICATION</scope>
</reference>
<sequence>MTRTMPSSASACRTSGTAERFLSAPAAADCEMESPVWQISMSGRTPLWPTIARAISGDMDRRCSVMTAFSRPTRLPDSASRMSGGSAPSDTSKPSQLPDSASKQSTVAAFSLILGAVAVSSCTSAATLPRPSADSTLFSSSRSASRSPSTARCFASACPICSLASSSRTSVCEAAAAAASAGGDGTVASDRTPVLTSSAQSRRLRSSFPARASRSLCICSLPALGGSRQSTPSSAASASVAATDCSSSRQSAFLEKQGWLDRSDRHGGTFSSLAAIAFHRPPNPVAARAASSAAGTRPRARSSSSSAVPVGASPAAAGLLCKLISWSHQLQHSAS</sequence>
<evidence type="ECO:0000256" key="1">
    <source>
        <dbReference type="SAM" id="MobiDB-lite"/>
    </source>
</evidence>
<gene>
    <name evidence="2" type="primary">LOC125511080</name>
</gene>
<proteinExistence type="predicted"/>
<reference evidence="2" key="2">
    <citation type="submission" date="2018-03" db="EMBL/GenBank/DDBJ databases">
        <title>The Triticum urartu genome reveals the dynamic nature of wheat genome evolution.</title>
        <authorList>
            <person name="Ling H."/>
            <person name="Ma B."/>
            <person name="Shi X."/>
            <person name="Liu H."/>
            <person name="Dong L."/>
            <person name="Sun H."/>
            <person name="Cao Y."/>
            <person name="Gao Q."/>
            <person name="Zheng S."/>
            <person name="Li Y."/>
            <person name="Yu Y."/>
            <person name="Du H."/>
            <person name="Qi M."/>
            <person name="Li Y."/>
            <person name="Yu H."/>
            <person name="Cui Y."/>
            <person name="Wang N."/>
            <person name="Chen C."/>
            <person name="Wu H."/>
            <person name="Zhao Y."/>
            <person name="Zhang J."/>
            <person name="Li Y."/>
            <person name="Zhou W."/>
            <person name="Zhang B."/>
            <person name="Hu W."/>
            <person name="Eijk M."/>
            <person name="Tang J."/>
            <person name="Witsenboer H."/>
            <person name="Zhao S."/>
            <person name="Li Z."/>
            <person name="Zhang A."/>
            <person name="Wang D."/>
            <person name="Liang C."/>
        </authorList>
    </citation>
    <scope>NUCLEOTIDE SEQUENCE [LARGE SCALE GENOMIC DNA]</scope>
    <source>
        <strain evidence="2">cv. G1812</strain>
    </source>
</reference>
<reference evidence="3" key="1">
    <citation type="journal article" date="2013" name="Nature">
        <title>Draft genome of the wheat A-genome progenitor Triticum urartu.</title>
        <authorList>
            <person name="Ling H.Q."/>
            <person name="Zhao S."/>
            <person name="Liu D."/>
            <person name="Wang J."/>
            <person name="Sun H."/>
            <person name="Zhang C."/>
            <person name="Fan H."/>
            <person name="Li D."/>
            <person name="Dong L."/>
            <person name="Tao Y."/>
            <person name="Gao C."/>
            <person name="Wu H."/>
            <person name="Li Y."/>
            <person name="Cui Y."/>
            <person name="Guo X."/>
            <person name="Zheng S."/>
            <person name="Wang B."/>
            <person name="Yu K."/>
            <person name="Liang Q."/>
            <person name="Yang W."/>
            <person name="Lou X."/>
            <person name="Chen J."/>
            <person name="Feng M."/>
            <person name="Jian J."/>
            <person name="Zhang X."/>
            <person name="Luo G."/>
            <person name="Jiang Y."/>
            <person name="Liu J."/>
            <person name="Wang Z."/>
            <person name="Sha Y."/>
            <person name="Zhang B."/>
            <person name="Wu H."/>
            <person name="Tang D."/>
            <person name="Shen Q."/>
            <person name="Xue P."/>
            <person name="Zou S."/>
            <person name="Wang X."/>
            <person name="Liu X."/>
            <person name="Wang F."/>
            <person name="Yang Y."/>
            <person name="An X."/>
            <person name="Dong Z."/>
            <person name="Zhang K."/>
            <person name="Zhang X."/>
            <person name="Luo M.C."/>
            <person name="Dvorak J."/>
            <person name="Tong Y."/>
            <person name="Wang J."/>
            <person name="Yang H."/>
            <person name="Li Z."/>
            <person name="Wang D."/>
            <person name="Zhang A."/>
            <person name="Wang J."/>
        </authorList>
    </citation>
    <scope>NUCLEOTIDE SEQUENCE</scope>
    <source>
        <strain evidence="3">cv. G1812</strain>
    </source>
</reference>
<protein>
    <submittedName>
        <fullName evidence="2">Uncharacterized protein</fullName>
    </submittedName>
</protein>
<organism evidence="2 3">
    <name type="scientific">Triticum urartu</name>
    <name type="common">Red wild einkorn</name>
    <name type="synonym">Crithodium urartu</name>
    <dbReference type="NCBI Taxonomy" id="4572"/>
    <lineage>
        <taxon>Eukaryota</taxon>
        <taxon>Viridiplantae</taxon>
        <taxon>Streptophyta</taxon>
        <taxon>Embryophyta</taxon>
        <taxon>Tracheophyta</taxon>
        <taxon>Spermatophyta</taxon>
        <taxon>Magnoliopsida</taxon>
        <taxon>Liliopsida</taxon>
        <taxon>Poales</taxon>
        <taxon>Poaceae</taxon>
        <taxon>BOP clade</taxon>
        <taxon>Pooideae</taxon>
        <taxon>Triticodae</taxon>
        <taxon>Triticeae</taxon>
        <taxon>Triticinae</taxon>
        <taxon>Triticum</taxon>
    </lineage>
</organism>
<feature type="region of interest" description="Disordered" evidence="1">
    <location>
        <begin position="126"/>
        <end position="147"/>
    </location>
</feature>
<keyword evidence="3" id="KW-1185">Reference proteome</keyword>
<feature type="compositionally biased region" description="Polar residues" evidence="1">
    <location>
        <begin position="80"/>
        <end position="101"/>
    </location>
</feature>
<name>A0A8R7K0E3_TRIUA</name>
<accession>A0A8R7K0E3</accession>
<dbReference type="Gramene" id="TuG1812G0100002300.01.T01">
    <property type="protein sequence ID" value="TuG1812G0100002300.01.T01.cds418590"/>
    <property type="gene ID" value="TuG1812G0100002300.01"/>
</dbReference>
<evidence type="ECO:0000313" key="2">
    <source>
        <dbReference type="EnsemblPlants" id="TuG1812G0100002300.01.T01.cds418590"/>
    </source>
</evidence>
<evidence type="ECO:0000313" key="3">
    <source>
        <dbReference type="Proteomes" id="UP000015106"/>
    </source>
</evidence>
<dbReference type="Proteomes" id="UP000015106">
    <property type="component" value="Chromosome 1"/>
</dbReference>
<feature type="region of interest" description="Disordered" evidence="1">
    <location>
        <begin position="287"/>
        <end position="309"/>
    </location>
</feature>
<dbReference type="EnsemblPlants" id="TuG1812G0100002300.01.T01">
    <property type="protein sequence ID" value="TuG1812G0100002300.01.T01.cds418590"/>
    <property type="gene ID" value="TuG1812G0100002300.01"/>
</dbReference>
<feature type="region of interest" description="Disordered" evidence="1">
    <location>
        <begin position="73"/>
        <end position="101"/>
    </location>
</feature>
<dbReference type="AlphaFoldDB" id="A0A8R7K0E3"/>